<organism evidence="1">
    <name type="scientific">Burkholderia contaminans</name>
    <dbReference type="NCBI Taxonomy" id="488447"/>
    <lineage>
        <taxon>Bacteria</taxon>
        <taxon>Pseudomonadati</taxon>
        <taxon>Pseudomonadota</taxon>
        <taxon>Betaproteobacteria</taxon>
        <taxon>Burkholderiales</taxon>
        <taxon>Burkholderiaceae</taxon>
        <taxon>Burkholderia</taxon>
        <taxon>Burkholderia cepacia complex</taxon>
    </lineage>
</organism>
<dbReference type="RefSeq" id="WP_171986522.1">
    <property type="nucleotide sequence ID" value="NZ_AP018360.1"/>
</dbReference>
<geneLocation type="plasmid" evidence="2 3">
    <name>unnamed1</name>
</geneLocation>
<evidence type="ECO:0000313" key="2">
    <source>
        <dbReference type="EMBL" id="WFN23646.1"/>
    </source>
</evidence>
<protein>
    <submittedName>
        <fullName evidence="1">Uncharacterized protein</fullName>
    </submittedName>
</protein>
<reference evidence="1" key="1">
    <citation type="journal article" date="2016" name="Biosci. Biotechnol. Biochem.">
        <title>Bioconversion of AHX to AOH by resting cells of Burkholderia contaminans CH-1.</title>
        <authorList>
            <person name="Choi J.H."/>
            <person name="Kikuchi A."/>
            <person name="Pumkaeo P."/>
            <person name="Hirai H."/>
            <person name="Tokuyama S."/>
            <person name="Kawagishi H."/>
        </authorList>
    </citation>
    <scope>NUCLEOTIDE SEQUENCE</scope>
    <source>
        <strain evidence="1">CH-1</strain>
        <plasmid evidence="1">pBC453</plasmid>
    </source>
</reference>
<name>A0A250LPW4_9BURK</name>
<evidence type="ECO:0000313" key="1">
    <source>
        <dbReference type="EMBL" id="BBA45391.1"/>
    </source>
</evidence>
<reference evidence="1" key="2">
    <citation type="journal article" date="2017" name="Genome Announc.">
        <title>High-Quality Draft Genome Sequence of Burkholderia contaminans CH-1, a Gram-Negative Bacterium That Metabolizes 2-Azahypoxanthine, a Plant Growth-Regulating Compound.</title>
        <authorList>
            <person name="Choi J.-H."/>
            <person name="Sugiura H."/>
            <person name="Moriuchi R."/>
            <person name="Kawagishi H."/>
            <person name="Dohra H."/>
        </authorList>
    </citation>
    <scope>NUCLEOTIDE SEQUENCE</scope>
    <source>
        <strain evidence="1">CH-1</strain>
        <plasmid evidence="1">pBC453</plasmid>
    </source>
</reference>
<dbReference type="AlphaFoldDB" id="A0A250LPW4"/>
<accession>A0A250LPW4</accession>
<geneLocation type="plasmid" evidence="1">
    <name>pBC453</name>
</geneLocation>
<keyword evidence="1" id="KW-0614">Plasmid</keyword>
<proteinExistence type="predicted"/>
<reference evidence="2 3" key="3">
    <citation type="submission" date="2021-12" db="EMBL/GenBank/DDBJ databases">
        <title>Genomic and phenotypic characterization of three Burkholderia contaminans isolates recovered from different sources.</title>
        <authorList>
            <person name="Lopez De Volder A."/>
            <person name="Fan Y."/>
            <person name="Nunvar J."/>
            <person name="Herrera T."/>
            <person name="Timp W."/>
            <person name="Degrossi J."/>
        </authorList>
    </citation>
    <scope>NUCLEOTIDE SEQUENCE [LARGE SCALE GENOMIC DNA]</scope>
    <source>
        <strain evidence="2 3">LMG 23361</strain>
        <plasmid evidence="2 3">unnamed1</plasmid>
    </source>
</reference>
<dbReference type="EMBL" id="AP018360">
    <property type="protein sequence ID" value="BBA45391.1"/>
    <property type="molecule type" value="Genomic_DNA"/>
</dbReference>
<gene>
    <name evidence="1" type="ORF">BCCH1_79020</name>
    <name evidence="2" type="ORF">LXE91_39615</name>
</gene>
<sequence>MNELRIGSQVDCYRWQMAHLEEGSVYPGHPLVLATIVMFAFDDFESADEATEHGWCRALADSRIPGAGDHVGAAMRVLRHGRAGWDADAMVAEAHRYWDRGQAGGHDKNVAQGRAQAEKIEEVFRRMVATWLDRRAAPA</sequence>
<evidence type="ECO:0000313" key="3">
    <source>
        <dbReference type="Proteomes" id="UP001220209"/>
    </source>
</evidence>
<dbReference type="EMBL" id="CP090643">
    <property type="protein sequence ID" value="WFN23646.1"/>
    <property type="molecule type" value="Genomic_DNA"/>
</dbReference>
<dbReference type="Proteomes" id="UP001220209">
    <property type="component" value="Plasmid unnamed1"/>
</dbReference>